<organism evidence="1 2">
    <name type="scientific">Ferrovum myxofaciens</name>
    <dbReference type="NCBI Taxonomy" id="416213"/>
    <lineage>
        <taxon>Bacteria</taxon>
        <taxon>Pseudomonadati</taxon>
        <taxon>Pseudomonadota</taxon>
        <taxon>Betaproteobacteria</taxon>
        <taxon>Ferrovales</taxon>
        <taxon>Ferrovaceae</taxon>
        <taxon>Ferrovum</taxon>
    </lineage>
</organism>
<dbReference type="EMBL" id="LRRD01000064">
    <property type="protein sequence ID" value="KXW57395.1"/>
    <property type="molecule type" value="Genomic_DNA"/>
</dbReference>
<reference evidence="1 2" key="1">
    <citation type="submission" date="2016-01" db="EMBL/GenBank/DDBJ databases">
        <title>Genome sequence of the acidophilic iron oxidising Ferrovum strain Z-31.</title>
        <authorList>
            <person name="Poehlein A."/>
            <person name="Ullrich S.R."/>
            <person name="Schloemann M."/>
            <person name="Muehling M."/>
            <person name="Daniel R."/>
        </authorList>
    </citation>
    <scope>NUCLEOTIDE SEQUENCE [LARGE SCALE GENOMIC DNA]</scope>
    <source>
        <strain evidence="1 2">Z-31</strain>
    </source>
</reference>
<dbReference type="InterPro" id="IPR005587">
    <property type="entry name" value="UPF0304_YfbU"/>
</dbReference>
<dbReference type="PATRIC" id="fig|1789004.3.peg.2166"/>
<protein>
    <recommendedName>
        <fullName evidence="3">YfbU family protein</fullName>
    </recommendedName>
</protein>
<dbReference type="Proteomes" id="UP000075653">
    <property type="component" value="Unassembled WGS sequence"/>
</dbReference>
<evidence type="ECO:0000313" key="2">
    <source>
        <dbReference type="Proteomes" id="UP000075653"/>
    </source>
</evidence>
<dbReference type="InterPro" id="IPR023146">
    <property type="entry name" value="YfbU_alpha-helical_sf"/>
</dbReference>
<dbReference type="STRING" id="1789004.FEMY_20910"/>
<dbReference type="AlphaFoldDB" id="A0A149VVZ5"/>
<evidence type="ECO:0008006" key="3">
    <source>
        <dbReference type="Google" id="ProtNLM"/>
    </source>
</evidence>
<name>A0A149VVZ5_9PROT</name>
<proteinExistence type="predicted"/>
<sequence length="171" mass="19937">MEIDLTDKERFALAMQFEMLDALKPENGYGGYAQSLLSGHKWLYKGIFTIMSENLSDEKAQHVLDVLDLFSDLKYSFEHLDDKSGIEEREVHFPGFDGNNEPELLGFAKDLLKYHRYETVLQDRELNSHSQTTEIYKRMLVKWLQLGRPRAPLPKETIQDILAARRYPGNR</sequence>
<dbReference type="Pfam" id="PF03887">
    <property type="entry name" value="YfbU"/>
    <property type="match status" value="1"/>
</dbReference>
<evidence type="ECO:0000313" key="1">
    <source>
        <dbReference type="EMBL" id="KXW57395.1"/>
    </source>
</evidence>
<gene>
    <name evidence="1" type="ORF">FEMY_20910</name>
</gene>
<dbReference type="RefSeq" id="WP_156472699.1">
    <property type="nucleotide sequence ID" value="NZ_LRRD01000064.1"/>
</dbReference>
<dbReference type="SUPFAM" id="SSF116960">
    <property type="entry name" value="YfbU-like"/>
    <property type="match status" value="1"/>
</dbReference>
<dbReference type="Gene3D" id="1.10.3190.10">
    <property type="entry name" value="yfbu gene product, domain 2"/>
    <property type="match status" value="1"/>
</dbReference>
<keyword evidence="2" id="KW-1185">Reference proteome</keyword>
<accession>A0A149VVZ5</accession>
<comment type="caution">
    <text evidence="1">The sequence shown here is derived from an EMBL/GenBank/DDBJ whole genome shotgun (WGS) entry which is preliminary data.</text>
</comment>